<keyword evidence="3" id="KW-1185">Reference proteome</keyword>
<name>A0A9X4MEX9_9BACT</name>
<dbReference type="Proteomes" id="UP001154240">
    <property type="component" value="Unassembled WGS sequence"/>
</dbReference>
<protein>
    <submittedName>
        <fullName evidence="2">Holin family protein</fullName>
    </submittedName>
</protein>
<accession>A0A9X4MEX9</accession>
<dbReference type="EMBL" id="JAPHEH010000001">
    <property type="protein sequence ID" value="MDG4475422.1"/>
    <property type="molecule type" value="Genomic_DNA"/>
</dbReference>
<evidence type="ECO:0000313" key="2">
    <source>
        <dbReference type="EMBL" id="MDG4475422.1"/>
    </source>
</evidence>
<reference evidence="2" key="1">
    <citation type="journal article" date="2022" name="bioRxiv">
        <title>Thiovibrio frasassiensisgen. nov., sp. nov., an autotrophic, elemental sulfur disproportionating bacterium isolated from sulfidic karst sediment, and proposal of Thiovibrionaceae fam. nov.</title>
        <authorList>
            <person name="Aronson H."/>
            <person name="Thomas C."/>
            <person name="Bhattacharyya M."/>
            <person name="Eckstein S."/>
            <person name="Jensen S."/>
            <person name="Barco R."/>
            <person name="Macalady J."/>
            <person name="Amend J."/>
        </authorList>
    </citation>
    <scope>NUCLEOTIDE SEQUENCE</scope>
    <source>
        <strain evidence="2">RS19-109</strain>
    </source>
</reference>
<keyword evidence="1" id="KW-0812">Transmembrane</keyword>
<sequence>MGLDLTGLGSVADLAKGLVNRFFPPAMSDTEKAAAQIQIEQMLEQRETALIDLQRSVITAEMAQGDNYTKRARPTIVYFGLGAIGLVHVLLPVLAWLVLTLMGKPIVLPTIALPEQFWLTWGGVCSIWMIGRSAEKRGQSGKMLSLITGSK</sequence>
<dbReference type="AlphaFoldDB" id="A0A9X4MEX9"/>
<dbReference type="InterPro" id="IPR021497">
    <property type="entry name" value="GTA_holin_3TM"/>
</dbReference>
<comment type="caution">
    <text evidence="2">The sequence shown here is derived from an EMBL/GenBank/DDBJ whole genome shotgun (WGS) entry which is preliminary data.</text>
</comment>
<dbReference type="RefSeq" id="WP_307632394.1">
    <property type="nucleotide sequence ID" value="NZ_JAPHEH010000001.1"/>
</dbReference>
<feature type="transmembrane region" description="Helical" evidence="1">
    <location>
        <begin position="76"/>
        <end position="97"/>
    </location>
</feature>
<evidence type="ECO:0000313" key="3">
    <source>
        <dbReference type="Proteomes" id="UP001154240"/>
    </source>
</evidence>
<evidence type="ECO:0000256" key="1">
    <source>
        <dbReference type="SAM" id="Phobius"/>
    </source>
</evidence>
<gene>
    <name evidence="2" type="ORF">OLX77_04525</name>
</gene>
<keyword evidence="1" id="KW-1133">Transmembrane helix</keyword>
<feature type="transmembrane region" description="Helical" evidence="1">
    <location>
        <begin position="117"/>
        <end position="134"/>
    </location>
</feature>
<keyword evidence="1" id="KW-0472">Membrane</keyword>
<reference evidence="2" key="2">
    <citation type="submission" date="2022-10" db="EMBL/GenBank/DDBJ databases">
        <authorList>
            <person name="Aronson H.S."/>
        </authorList>
    </citation>
    <scope>NUCLEOTIDE SEQUENCE</scope>
    <source>
        <strain evidence="2">RS19-109</strain>
    </source>
</reference>
<organism evidence="2 3">
    <name type="scientific">Thiovibrio frasassiensis</name>
    <dbReference type="NCBI Taxonomy" id="2984131"/>
    <lineage>
        <taxon>Bacteria</taxon>
        <taxon>Pseudomonadati</taxon>
        <taxon>Thermodesulfobacteriota</taxon>
        <taxon>Desulfobulbia</taxon>
        <taxon>Desulfobulbales</taxon>
        <taxon>Thiovibrionaceae</taxon>
        <taxon>Thiovibrio</taxon>
    </lineage>
</organism>
<dbReference type="Pfam" id="PF11351">
    <property type="entry name" value="GTA_holin_3TM"/>
    <property type="match status" value="1"/>
</dbReference>
<proteinExistence type="predicted"/>